<dbReference type="SMART" id="SM00336">
    <property type="entry name" value="BBOX"/>
    <property type="match status" value="1"/>
</dbReference>
<dbReference type="GeneID" id="111233274"/>
<dbReference type="InterPro" id="IPR013083">
    <property type="entry name" value="Znf_RING/FYVE/PHD"/>
</dbReference>
<name>A0A3B4TGP3_SERDU</name>
<keyword evidence="4" id="KW-0862">Zinc</keyword>
<evidence type="ECO:0000313" key="11">
    <source>
        <dbReference type="Ensembl" id="ENSSDUP00000005125.1"/>
    </source>
</evidence>
<dbReference type="OMA" id="CKMCITK"/>
<dbReference type="PROSITE" id="PS50119">
    <property type="entry name" value="ZF_BBOX"/>
    <property type="match status" value="1"/>
</dbReference>
<dbReference type="CDD" id="cd19769">
    <property type="entry name" value="Bbox2_TRIM16-like"/>
    <property type="match status" value="1"/>
</dbReference>
<dbReference type="Pfam" id="PF13765">
    <property type="entry name" value="PRY"/>
    <property type="match status" value="1"/>
</dbReference>
<dbReference type="PROSITE" id="PS50188">
    <property type="entry name" value="B302_SPRY"/>
    <property type="match status" value="1"/>
</dbReference>
<dbReference type="InterPro" id="IPR058030">
    <property type="entry name" value="TRIM8/14/16/25/29/45/65_CC"/>
</dbReference>
<evidence type="ECO:0000256" key="3">
    <source>
        <dbReference type="ARBA" id="ARBA00022771"/>
    </source>
</evidence>
<keyword evidence="7" id="KW-0175">Coiled coil</keyword>
<evidence type="ECO:0000256" key="6">
    <source>
        <dbReference type="PROSITE-ProRule" id="PRU00024"/>
    </source>
</evidence>
<dbReference type="InterPro" id="IPR000315">
    <property type="entry name" value="Znf_B-box"/>
</dbReference>
<evidence type="ECO:0000256" key="4">
    <source>
        <dbReference type="ARBA" id="ARBA00022833"/>
    </source>
</evidence>
<dbReference type="InterPro" id="IPR001870">
    <property type="entry name" value="B30.2/SPRY"/>
</dbReference>
<accession>A0A3B4TGP3</accession>
<dbReference type="Pfam" id="PF00643">
    <property type="entry name" value="zf-B_box"/>
    <property type="match status" value="1"/>
</dbReference>
<dbReference type="PROSITE" id="PS00518">
    <property type="entry name" value="ZF_RING_1"/>
    <property type="match status" value="1"/>
</dbReference>
<dbReference type="PANTHER" id="PTHR25465">
    <property type="entry name" value="B-BOX DOMAIN CONTAINING"/>
    <property type="match status" value="1"/>
</dbReference>
<keyword evidence="12" id="KW-1185">Reference proteome</keyword>
<protein>
    <submittedName>
        <fullName evidence="11">E3 ubiquitin-protein ligase TRIM39-like</fullName>
    </submittedName>
</protein>
<keyword evidence="1" id="KW-0399">Innate immunity</keyword>
<feature type="coiled-coil region" evidence="7">
    <location>
        <begin position="186"/>
        <end position="220"/>
    </location>
</feature>
<feature type="domain" description="B box-type" evidence="9">
    <location>
        <begin position="149"/>
        <end position="189"/>
    </location>
</feature>
<evidence type="ECO:0000256" key="2">
    <source>
        <dbReference type="ARBA" id="ARBA00022723"/>
    </source>
</evidence>
<dbReference type="KEGG" id="sdu:111233274"/>
<keyword evidence="5" id="KW-0391">Immunity</keyword>
<dbReference type="CDD" id="cd13733">
    <property type="entry name" value="SPRY_PRY_C-I_1"/>
    <property type="match status" value="1"/>
</dbReference>
<dbReference type="Gene3D" id="2.60.120.920">
    <property type="match status" value="1"/>
</dbReference>
<dbReference type="SUPFAM" id="SSF49899">
    <property type="entry name" value="Concanavalin A-like lectins/glucanases"/>
    <property type="match status" value="1"/>
</dbReference>
<evidence type="ECO:0000313" key="12">
    <source>
        <dbReference type="Proteomes" id="UP000261420"/>
    </source>
</evidence>
<dbReference type="GO" id="GO:0045087">
    <property type="term" value="P:innate immune response"/>
    <property type="evidence" value="ECO:0007669"/>
    <property type="project" value="UniProtKB-KW"/>
</dbReference>
<dbReference type="InterPro" id="IPR027370">
    <property type="entry name" value="Znf-RING_euk"/>
</dbReference>
<feature type="domain" description="B30.2/SPRY" evidence="10">
    <location>
        <begin position="349"/>
        <end position="546"/>
    </location>
</feature>
<organism evidence="11 12">
    <name type="scientific">Seriola dumerili</name>
    <name type="common">Greater amberjack</name>
    <name type="synonym">Caranx dumerili</name>
    <dbReference type="NCBI Taxonomy" id="41447"/>
    <lineage>
        <taxon>Eukaryota</taxon>
        <taxon>Metazoa</taxon>
        <taxon>Chordata</taxon>
        <taxon>Craniata</taxon>
        <taxon>Vertebrata</taxon>
        <taxon>Euteleostomi</taxon>
        <taxon>Actinopterygii</taxon>
        <taxon>Neopterygii</taxon>
        <taxon>Teleostei</taxon>
        <taxon>Neoteleostei</taxon>
        <taxon>Acanthomorphata</taxon>
        <taxon>Carangaria</taxon>
        <taxon>Carangiformes</taxon>
        <taxon>Carangidae</taxon>
        <taxon>Seriola</taxon>
    </lineage>
</organism>
<dbReference type="Gene3D" id="3.30.160.60">
    <property type="entry name" value="Classic Zinc Finger"/>
    <property type="match status" value="1"/>
</dbReference>
<dbReference type="Pfam" id="PF13445">
    <property type="entry name" value="zf-RING_UBOX"/>
    <property type="match status" value="1"/>
</dbReference>
<dbReference type="Pfam" id="PF00622">
    <property type="entry name" value="SPRY"/>
    <property type="match status" value="1"/>
</dbReference>
<dbReference type="FunFam" id="2.60.120.920:FF:000004">
    <property type="entry name" value="Butyrophilin subfamily 1 member A1"/>
    <property type="match status" value="1"/>
</dbReference>
<dbReference type="PANTHER" id="PTHR25465:SF32">
    <property type="entry name" value="BLOODTHIRSTY-RELATED GENE FAMILY, MEMBER 16 ISOFORM X1-RELATED"/>
    <property type="match status" value="1"/>
</dbReference>
<dbReference type="SMART" id="SM00449">
    <property type="entry name" value="SPRY"/>
    <property type="match status" value="1"/>
</dbReference>
<dbReference type="Gene3D" id="3.30.40.10">
    <property type="entry name" value="Zinc/RING finger domain, C3HC4 (zinc finger)"/>
    <property type="match status" value="1"/>
</dbReference>
<dbReference type="Ensembl" id="ENSSDUT00000005227.1">
    <property type="protein sequence ID" value="ENSSDUP00000005125.1"/>
    <property type="gene ID" value="ENSSDUG00000003799.1"/>
</dbReference>
<reference evidence="11" key="1">
    <citation type="submission" date="2025-08" db="UniProtKB">
        <authorList>
            <consortium name="Ensembl"/>
        </authorList>
    </citation>
    <scope>IDENTIFICATION</scope>
</reference>
<proteinExistence type="predicted"/>
<dbReference type="Proteomes" id="UP000261420">
    <property type="component" value="Unplaced"/>
</dbReference>
<dbReference type="AlphaFoldDB" id="A0A3B4TGP3"/>
<evidence type="ECO:0000259" key="8">
    <source>
        <dbReference type="PROSITE" id="PS50089"/>
    </source>
</evidence>
<dbReference type="InterPro" id="IPR017907">
    <property type="entry name" value="Znf_RING_CS"/>
</dbReference>
<dbReference type="GO" id="GO:0005737">
    <property type="term" value="C:cytoplasm"/>
    <property type="evidence" value="ECO:0007669"/>
    <property type="project" value="UniProtKB-ARBA"/>
</dbReference>
<keyword evidence="2" id="KW-0479">Metal-binding</keyword>
<keyword evidence="3 6" id="KW-0863">Zinc-finger</keyword>
<dbReference type="SUPFAM" id="SSF57845">
    <property type="entry name" value="B-box zinc-binding domain"/>
    <property type="match status" value="1"/>
</dbReference>
<dbReference type="InterPro" id="IPR003877">
    <property type="entry name" value="SPRY_dom"/>
</dbReference>
<evidence type="ECO:0000259" key="9">
    <source>
        <dbReference type="PROSITE" id="PS50119"/>
    </source>
</evidence>
<evidence type="ECO:0000256" key="5">
    <source>
        <dbReference type="ARBA" id="ARBA00022859"/>
    </source>
</evidence>
<evidence type="ECO:0000259" key="10">
    <source>
        <dbReference type="PROSITE" id="PS50188"/>
    </source>
</evidence>
<sequence>MSATSCLLTEEQFLCCICLDVFTLPVTIPCGHNFCKSCITQHWNVNSIHCQCPMCKKHFKTRPELTVNTFISEMATEFRQSAGNKGSRGSEIQVAKPGDVPCDICSGTKLKALKSCLTCFASYCGVHVDPHLTAGPLKRHSLVDPIVNIEDRVCSKHKKPLELFCKTDQTCVCSLCTVSEHVAHNIVSLKDEYEAKSAELERAEAEIQHMIQERRLKIRQIERLKTYSKEDAEREIVDGVQIFTALMQTAERRLNQLIEGIEERQKSTEEQADRLITELEQEISALTTRTAEVQQLSRTQDHLLLLQSFTSMNAAPCTKNWTEVRVRPPSYEGTVVKAVDELEEMLSRGKQKLLHNARLNRVRHYATDVTLEPHTANPWLILSDDGKQVRCGEVRRDLPDNQERFSLYANVLARQSFSSGRFYYEVQVAGKTDWTLGVTKRSVNRKGIIPLSPVNGYWALGLRNRNEYLTLASPVVSLSLTAGPQRVGVFVSYEEGLVSFYDVDAAVHLYSFTGCCFTGELSPFFSPGLHHGGLNAAPLIISPVSLADQI</sequence>
<dbReference type="SUPFAM" id="SSF57850">
    <property type="entry name" value="RING/U-box"/>
    <property type="match status" value="1"/>
</dbReference>
<dbReference type="GeneTree" id="ENSGT01040000240400"/>
<dbReference type="PRINTS" id="PR01407">
    <property type="entry name" value="BUTYPHLNCDUF"/>
</dbReference>
<dbReference type="GO" id="GO:0008270">
    <property type="term" value="F:zinc ion binding"/>
    <property type="evidence" value="ECO:0007669"/>
    <property type="project" value="UniProtKB-KW"/>
</dbReference>
<dbReference type="InterPro" id="IPR006574">
    <property type="entry name" value="PRY"/>
</dbReference>
<dbReference type="RefSeq" id="XP_022616771.1">
    <property type="nucleotide sequence ID" value="XM_022761050.1"/>
</dbReference>
<dbReference type="Pfam" id="PF25600">
    <property type="entry name" value="TRIM_CC"/>
    <property type="match status" value="1"/>
</dbReference>
<dbReference type="SMART" id="SM00184">
    <property type="entry name" value="RING"/>
    <property type="match status" value="1"/>
</dbReference>
<dbReference type="SMART" id="SM00589">
    <property type="entry name" value="PRY"/>
    <property type="match status" value="1"/>
</dbReference>
<dbReference type="InterPro" id="IPR051051">
    <property type="entry name" value="E3_ubiq-ligase_TRIM/RNF"/>
</dbReference>
<dbReference type="PROSITE" id="PS50089">
    <property type="entry name" value="ZF_RING_2"/>
    <property type="match status" value="1"/>
</dbReference>
<evidence type="ECO:0000256" key="1">
    <source>
        <dbReference type="ARBA" id="ARBA00022588"/>
    </source>
</evidence>
<feature type="domain" description="RING-type" evidence="8">
    <location>
        <begin position="15"/>
        <end position="56"/>
    </location>
</feature>
<dbReference type="InterPro" id="IPR043136">
    <property type="entry name" value="B30.2/SPRY_sf"/>
</dbReference>
<dbReference type="InterPro" id="IPR013320">
    <property type="entry name" value="ConA-like_dom_sf"/>
</dbReference>
<dbReference type="InterPro" id="IPR003879">
    <property type="entry name" value="Butyrophylin_SPRY"/>
</dbReference>
<feature type="coiled-coil region" evidence="7">
    <location>
        <begin position="247"/>
        <end position="296"/>
    </location>
</feature>
<dbReference type="Gene3D" id="4.10.830.40">
    <property type="match status" value="1"/>
</dbReference>
<dbReference type="InterPro" id="IPR001841">
    <property type="entry name" value="Znf_RING"/>
</dbReference>
<reference evidence="11" key="2">
    <citation type="submission" date="2025-09" db="UniProtKB">
        <authorList>
            <consortium name="Ensembl"/>
        </authorList>
    </citation>
    <scope>IDENTIFICATION</scope>
</reference>
<evidence type="ECO:0000256" key="7">
    <source>
        <dbReference type="SAM" id="Coils"/>
    </source>
</evidence>